<keyword evidence="7" id="KW-0479">Metal-binding</keyword>
<gene>
    <name evidence="16" type="ORF">HKW67_08790</name>
</gene>
<sequence>MHRIWQGMDPQIIMSGLGFFLAGLALIIHMWAYSITGWPKYKKAQYNAQTPPTAVR</sequence>
<evidence type="ECO:0000256" key="1">
    <source>
        <dbReference type="ARBA" id="ARBA00002455"/>
    </source>
</evidence>
<dbReference type="Gene3D" id="4.10.220.20">
    <property type="entry name" value="Light-harvesting complex"/>
    <property type="match status" value="1"/>
</dbReference>
<dbReference type="KEGG" id="ggr:HKW67_08790"/>
<keyword evidence="3" id="KW-1003">Cell membrane</keyword>
<evidence type="ECO:0000256" key="7">
    <source>
        <dbReference type="ARBA" id="ARBA00022723"/>
    </source>
</evidence>
<dbReference type="Proteomes" id="UP000500938">
    <property type="component" value="Chromosome"/>
</dbReference>
<keyword evidence="10 14" id="KW-1133">Transmembrane helix</keyword>
<evidence type="ECO:0000256" key="6">
    <source>
        <dbReference type="ARBA" id="ARBA00022692"/>
    </source>
</evidence>
<evidence type="ECO:0000313" key="16">
    <source>
        <dbReference type="EMBL" id="QJR35597.1"/>
    </source>
</evidence>
<dbReference type="EMBL" id="CP053085">
    <property type="protein sequence ID" value="QJR35597.1"/>
    <property type="molecule type" value="Genomic_DNA"/>
</dbReference>
<name>A0A6M4IQ17_9BACT</name>
<protein>
    <submittedName>
        <fullName evidence="16">Light-harvesting protein</fullName>
    </submittedName>
</protein>
<keyword evidence="4" id="KW-0148">Chlorophyll</keyword>
<dbReference type="GO" id="GO:0030077">
    <property type="term" value="C:plasma membrane light-harvesting complex"/>
    <property type="evidence" value="ECO:0007669"/>
    <property type="project" value="InterPro"/>
</dbReference>
<keyword evidence="6 14" id="KW-0812">Transmembrane</keyword>
<dbReference type="GO" id="GO:0042314">
    <property type="term" value="F:bacteriochlorophyll binding"/>
    <property type="evidence" value="ECO:0007669"/>
    <property type="project" value="UniProtKB-KW"/>
</dbReference>
<evidence type="ECO:0000256" key="2">
    <source>
        <dbReference type="ARBA" id="ARBA00004236"/>
    </source>
</evidence>
<evidence type="ECO:0000256" key="12">
    <source>
        <dbReference type="ARBA" id="ARBA00023136"/>
    </source>
</evidence>
<evidence type="ECO:0000259" key="15">
    <source>
        <dbReference type="Pfam" id="PF00556"/>
    </source>
</evidence>
<dbReference type="GO" id="GO:0046872">
    <property type="term" value="F:metal ion binding"/>
    <property type="evidence" value="ECO:0007669"/>
    <property type="project" value="UniProtKB-KW"/>
</dbReference>
<evidence type="ECO:0000256" key="4">
    <source>
        <dbReference type="ARBA" id="ARBA00022494"/>
    </source>
</evidence>
<evidence type="ECO:0000256" key="9">
    <source>
        <dbReference type="ARBA" id="ARBA00022956"/>
    </source>
</evidence>
<evidence type="ECO:0000256" key="3">
    <source>
        <dbReference type="ARBA" id="ARBA00022475"/>
    </source>
</evidence>
<keyword evidence="11" id="KW-0157">Chromophore</keyword>
<evidence type="ECO:0000256" key="14">
    <source>
        <dbReference type="SAM" id="Phobius"/>
    </source>
</evidence>
<evidence type="ECO:0000313" key="17">
    <source>
        <dbReference type="Proteomes" id="UP000500938"/>
    </source>
</evidence>
<dbReference type="GO" id="GO:0005886">
    <property type="term" value="C:plasma membrane"/>
    <property type="evidence" value="ECO:0007669"/>
    <property type="project" value="UniProtKB-SubCell"/>
</dbReference>
<dbReference type="InterPro" id="IPR000066">
    <property type="entry name" value="Antenna_a/b"/>
</dbReference>
<evidence type="ECO:0000256" key="11">
    <source>
        <dbReference type="ARBA" id="ARBA00022991"/>
    </source>
</evidence>
<dbReference type="Pfam" id="PF00556">
    <property type="entry name" value="LHC"/>
    <property type="match status" value="1"/>
</dbReference>
<dbReference type="AlphaFoldDB" id="A0A6M4IQ17"/>
<keyword evidence="12 14" id="KW-0472">Membrane</keyword>
<dbReference type="GO" id="GO:0019684">
    <property type="term" value="P:photosynthesis, light reaction"/>
    <property type="evidence" value="ECO:0007669"/>
    <property type="project" value="InterPro"/>
</dbReference>
<dbReference type="NCBIfam" id="NF040861">
    <property type="entry name" value="pufA_517_ASD"/>
    <property type="match status" value="1"/>
</dbReference>
<keyword evidence="17" id="KW-1185">Reference proteome</keyword>
<keyword evidence="9" id="KW-0076">Bacteriochlorophyll</keyword>
<evidence type="ECO:0000256" key="10">
    <source>
        <dbReference type="ARBA" id="ARBA00022989"/>
    </source>
</evidence>
<keyword evidence="5" id="KW-0042">Antenna complex</keyword>
<organism evidence="16 17">
    <name type="scientific">Gemmatimonas groenlandica</name>
    <dbReference type="NCBI Taxonomy" id="2732249"/>
    <lineage>
        <taxon>Bacteria</taxon>
        <taxon>Pseudomonadati</taxon>
        <taxon>Gemmatimonadota</taxon>
        <taxon>Gemmatimonadia</taxon>
        <taxon>Gemmatimonadales</taxon>
        <taxon>Gemmatimonadaceae</taxon>
        <taxon>Gemmatimonas</taxon>
    </lineage>
</organism>
<feature type="domain" description="Antenna complex alpha/beta subunit" evidence="15">
    <location>
        <begin position="1"/>
        <end position="38"/>
    </location>
</feature>
<feature type="transmembrane region" description="Helical" evidence="14">
    <location>
        <begin position="12"/>
        <end position="33"/>
    </location>
</feature>
<comment type="subcellular location">
    <subcellularLocation>
        <location evidence="2">Cell membrane</location>
    </subcellularLocation>
</comment>
<dbReference type="InterPro" id="IPR035889">
    <property type="entry name" value="Light-harvesting_complex"/>
</dbReference>
<accession>A0A6M4IQ17</accession>
<evidence type="ECO:0000256" key="5">
    <source>
        <dbReference type="ARBA" id="ARBA00022549"/>
    </source>
</evidence>
<dbReference type="RefSeq" id="WP_171225029.1">
    <property type="nucleotide sequence ID" value="NZ_CP053085.1"/>
</dbReference>
<proteinExistence type="predicted"/>
<dbReference type="SUPFAM" id="SSF56918">
    <property type="entry name" value="Light-harvesting complex subunits"/>
    <property type="match status" value="1"/>
</dbReference>
<keyword evidence="13" id="KW-0437">Light-harvesting polypeptide</keyword>
<comment type="function">
    <text evidence="1">Antenna complexes are light-harvesting systems, which transfer the excitation energy to the reaction centers.</text>
</comment>
<evidence type="ECO:0000256" key="8">
    <source>
        <dbReference type="ARBA" id="ARBA00022842"/>
    </source>
</evidence>
<evidence type="ECO:0000256" key="13">
    <source>
        <dbReference type="ARBA" id="ARBA00023243"/>
    </source>
</evidence>
<keyword evidence="8" id="KW-0460">Magnesium</keyword>
<reference evidence="16 17" key="1">
    <citation type="submission" date="2020-05" db="EMBL/GenBank/DDBJ databases">
        <title>Complete genome sequence of Gemmatimonas greenlandica TET16.</title>
        <authorList>
            <person name="Zeng Y."/>
        </authorList>
    </citation>
    <scope>NUCLEOTIDE SEQUENCE [LARGE SCALE GENOMIC DNA]</scope>
    <source>
        <strain evidence="16 17">TET16</strain>
    </source>
</reference>
<dbReference type="InterPro" id="IPR018332">
    <property type="entry name" value="Antenna_alpha"/>
</dbReference>